<proteinExistence type="predicted"/>
<dbReference type="Proteomes" id="UP000036867">
    <property type="component" value="Unassembled WGS sequence"/>
</dbReference>
<feature type="transmembrane region" description="Helical" evidence="1">
    <location>
        <begin position="6"/>
        <end position="23"/>
    </location>
</feature>
<dbReference type="EMBL" id="LILB01000001">
    <property type="protein sequence ID" value="KOO51928.1"/>
    <property type="molecule type" value="Genomic_DNA"/>
</dbReference>
<gene>
    <name evidence="2" type="ORF">AMD00_05735</name>
</gene>
<reference evidence="3" key="1">
    <citation type="submission" date="2015-08" db="EMBL/GenBank/DDBJ databases">
        <title>Fjat-10028 dsm 16317.</title>
        <authorList>
            <person name="Liu B."/>
            <person name="Wang J."/>
            <person name="Zhu Y."/>
            <person name="Liu G."/>
            <person name="Chen Q."/>
            <person name="Chen Z."/>
            <person name="Lan J."/>
            <person name="Che J."/>
            <person name="Ge C."/>
            <person name="Shi H."/>
            <person name="Pan Z."/>
            <person name="Liu X."/>
        </authorList>
    </citation>
    <scope>NUCLEOTIDE SEQUENCE [LARGE SCALE GENOMIC DNA]</scope>
    <source>
        <strain evidence="3">DSM 16317</strain>
    </source>
</reference>
<organism evidence="2 3">
    <name type="scientific">Viridibacillus arvi</name>
    <dbReference type="NCBI Taxonomy" id="263475"/>
    <lineage>
        <taxon>Bacteria</taxon>
        <taxon>Bacillati</taxon>
        <taxon>Bacillota</taxon>
        <taxon>Bacilli</taxon>
        <taxon>Bacillales</taxon>
        <taxon>Caryophanaceae</taxon>
        <taxon>Viridibacillus</taxon>
    </lineage>
</organism>
<evidence type="ECO:0000256" key="1">
    <source>
        <dbReference type="SAM" id="Phobius"/>
    </source>
</evidence>
<accession>A0A0M0LMK0</accession>
<dbReference type="RefSeq" id="WP_053416096.1">
    <property type="nucleotide sequence ID" value="NZ_LILB01000001.1"/>
</dbReference>
<dbReference type="OrthoDB" id="2361226at2"/>
<evidence type="ECO:0008006" key="4">
    <source>
        <dbReference type="Google" id="ProtNLM"/>
    </source>
</evidence>
<dbReference type="GeneID" id="301135603"/>
<keyword evidence="1" id="KW-1133">Transmembrane helix</keyword>
<dbReference type="STRING" id="263475.AMD00_05735"/>
<comment type="caution">
    <text evidence="2">The sequence shown here is derived from an EMBL/GenBank/DDBJ whole genome shotgun (WGS) entry which is preliminary data.</text>
</comment>
<evidence type="ECO:0000313" key="3">
    <source>
        <dbReference type="Proteomes" id="UP000036867"/>
    </source>
</evidence>
<protein>
    <recommendedName>
        <fullName evidence="4">DNA-binding protein</fullName>
    </recommendedName>
</protein>
<keyword evidence="1" id="KW-0472">Membrane</keyword>
<sequence>MSYDFIWLGCCILVAGYLIGNGLKNFGNPNAKSLLDILNEEEEIELVAAKELHVFLNVPKEATNNFISEHPEVPFIEMNGHIFFQKQRISEWLERQ</sequence>
<name>A0A0M0LMK0_9BACL</name>
<evidence type="ECO:0000313" key="2">
    <source>
        <dbReference type="EMBL" id="KOO51928.1"/>
    </source>
</evidence>
<keyword evidence="3" id="KW-1185">Reference proteome</keyword>
<dbReference type="AlphaFoldDB" id="A0A0M0LMK0"/>
<keyword evidence="1" id="KW-0812">Transmembrane</keyword>